<proteinExistence type="predicted"/>
<name>A0A845M6T7_9RHOB</name>
<organism evidence="3 4">
    <name type="scientific">Maritimibacter harenae</name>
    <dbReference type="NCBI Taxonomy" id="2606218"/>
    <lineage>
        <taxon>Bacteria</taxon>
        <taxon>Pseudomonadati</taxon>
        <taxon>Pseudomonadota</taxon>
        <taxon>Alphaproteobacteria</taxon>
        <taxon>Rhodobacterales</taxon>
        <taxon>Roseobacteraceae</taxon>
        <taxon>Maritimibacter</taxon>
    </lineage>
</organism>
<dbReference type="InterPro" id="IPR008703">
    <property type="entry name" value="NqrA"/>
</dbReference>
<accession>A0A845M6T7</accession>
<dbReference type="GO" id="GO:0006814">
    <property type="term" value="P:sodium ion transport"/>
    <property type="evidence" value="ECO:0007669"/>
    <property type="project" value="InterPro"/>
</dbReference>
<dbReference type="InterPro" id="IPR056148">
    <property type="entry name" value="NQRA_2nd"/>
</dbReference>
<comment type="caution">
    <text evidence="3">The sequence shown here is derived from an EMBL/GenBank/DDBJ whole genome shotgun (WGS) entry which is preliminary data.</text>
</comment>
<dbReference type="PANTHER" id="PTHR37839:SF1">
    <property type="entry name" value="NA(+)-TRANSLOCATING NADH-QUINONE REDUCTASE SUBUNIT A"/>
    <property type="match status" value="1"/>
</dbReference>
<reference evidence="3 4" key="1">
    <citation type="submission" date="2019-12" db="EMBL/GenBank/DDBJ databases">
        <title>Maritimibacter sp. nov. sp. isolated from sea sand.</title>
        <authorList>
            <person name="Kim J."/>
            <person name="Jeong S.E."/>
            <person name="Jung H.S."/>
            <person name="Jeon C.O."/>
        </authorList>
    </citation>
    <scope>NUCLEOTIDE SEQUENCE [LARGE SCALE GENOMIC DNA]</scope>
    <source>
        <strain evidence="3 4">DP07</strain>
    </source>
</reference>
<feature type="domain" description="NqrA second alpha/beta" evidence="2">
    <location>
        <begin position="114"/>
        <end position="255"/>
    </location>
</feature>
<evidence type="ECO:0000313" key="4">
    <source>
        <dbReference type="Proteomes" id="UP000467322"/>
    </source>
</evidence>
<dbReference type="EMBL" id="WTUX01000019">
    <property type="protein sequence ID" value="MZR14982.1"/>
    <property type="molecule type" value="Genomic_DNA"/>
</dbReference>
<sequence>MASRSAIGLTVPTGAPARAPADSATRITSEASISSPFRGDFRVELLVEPGDRVAQGQPVLRAIKARDFAITAPMPARVARIDMDPGKRLNSVLFYHDGEGGRHRFDIPKATDGAAIWTLLANAGLWRAFRQRPGMVAAFGAARPAAIFVMAHDTRPGAGRPLDWVHDRGAELAAGLKAIGALTEGPVFLVTPRGAEVDIRDASDRVTRIEAPAPHPWGLAGPHILSRAPASFERPVWDIHVEAVADIGALLRSGYVPETKHVAITGPGMRAPLLRRVQHGADIRELMLGKVVPGRHIVLAGSAIDGTRARWVGHGVHQVTALMDAGPEKPPHWLRAALGRSARPLPLVPTAGLDQALCGAVPVMPLIRAISAGDTESARALGAFSLVEEDLALIDYLTQAAPKVADMLRTLIDRAEAEEVAP</sequence>
<dbReference type="GO" id="GO:0016655">
    <property type="term" value="F:oxidoreductase activity, acting on NAD(P)H, quinone or similar compound as acceptor"/>
    <property type="evidence" value="ECO:0007669"/>
    <property type="project" value="InterPro"/>
</dbReference>
<dbReference type="RefSeq" id="WP_161353223.1">
    <property type="nucleotide sequence ID" value="NZ_WTUX01000019.1"/>
</dbReference>
<dbReference type="Gene3D" id="2.40.50.100">
    <property type="match status" value="1"/>
</dbReference>
<dbReference type="PANTHER" id="PTHR37839">
    <property type="entry name" value="NA(+)-TRANSLOCATING NADH-QUINONE REDUCTASE SUBUNIT A"/>
    <property type="match status" value="1"/>
</dbReference>
<dbReference type="Pfam" id="PF24836">
    <property type="entry name" value="NQRA_2nd"/>
    <property type="match status" value="1"/>
</dbReference>
<keyword evidence="4" id="KW-1185">Reference proteome</keyword>
<evidence type="ECO:0000256" key="1">
    <source>
        <dbReference type="SAM" id="MobiDB-lite"/>
    </source>
</evidence>
<dbReference type="AlphaFoldDB" id="A0A845M6T7"/>
<feature type="region of interest" description="Disordered" evidence="1">
    <location>
        <begin position="1"/>
        <end position="29"/>
    </location>
</feature>
<dbReference type="Proteomes" id="UP000467322">
    <property type="component" value="Unassembled WGS sequence"/>
</dbReference>
<evidence type="ECO:0000313" key="3">
    <source>
        <dbReference type="EMBL" id="MZR14982.1"/>
    </source>
</evidence>
<evidence type="ECO:0000259" key="2">
    <source>
        <dbReference type="Pfam" id="PF24836"/>
    </source>
</evidence>
<protein>
    <submittedName>
        <fullName evidence="3">Na(+)-translocating NADH-quinone reductase subunit A</fullName>
    </submittedName>
</protein>
<gene>
    <name evidence="3" type="ORF">GQE99_18330</name>
</gene>